<dbReference type="GO" id="GO:0071949">
    <property type="term" value="F:FAD binding"/>
    <property type="evidence" value="ECO:0007669"/>
    <property type="project" value="TreeGrafter"/>
</dbReference>
<dbReference type="OrthoDB" id="435881at2759"/>
<keyword evidence="3 5" id="KW-0274">FAD</keyword>
<sequence length="596" mass="66058">MLTCYRSLHFKMSGSRNVLLAVLRNDLRLHDHPIFSLCSDPSPAKAPFKKDITHVLPIYIFDQGRIEVGGLPGLKKAGKGEEARTRTGQFWRCGEHRTRYLTNSVFDVRDSLRSRNSDLSIWAGLPEVVVPRVVEALQKRGDSVEGVWMSKEINTEEVTTEKRLGQALSKLGVRLVQPWDRTLVNVEDLGFPVSELPDVFTSFRKRVEAPDMFREPLPAPAKLKPYADVDLEDATGSYSLTAKDDLKDPEHVINTLLKPLRDNPGPLKAPTSKDRPQAPAFAQNGGETEALKRAAYYLGRGKPGEHYKQTRNGMLGPDYSTKFSAALAHGTISPRLLADEAIKMDKETGASRGGGGYWIVFELLWRDYFHFVGAKYGSKLFTLLGIEEVLNPKNAGQTAQQWLYPDSMDNAKDGFVRWTQGKTGVPLVDANMLELAQTGFMSNRGRQNVASFLTKDLYYDWRLGAEWFESVLADYDPNSNWGNWQYVAGVGNDPRAGRKFNVIKQSKDYDANGDYVKTWLPVLASLPPERVHHPWTGGEPPGDYPHPVVQDGSWKPHLQGSGGGARGARGGRGRGRGRGGFRGRGGGDGGGRGRGH</sequence>
<keyword evidence="4 6" id="KW-0157">Chromophore</keyword>
<dbReference type="PROSITE" id="PS51645">
    <property type="entry name" value="PHR_CRY_ALPHA_BETA"/>
    <property type="match status" value="1"/>
</dbReference>
<evidence type="ECO:0000313" key="9">
    <source>
        <dbReference type="EMBL" id="CEH16283.1"/>
    </source>
</evidence>
<keyword evidence="10" id="KW-1185">Reference proteome</keyword>
<evidence type="ECO:0000256" key="7">
    <source>
        <dbReference type="SAM" id="MobiDB-lite"/>
    </source>
</evidence>
<dbReference type="InterPro" id="IPR036155">
    <property type="entry name" value="Crypto/Photolyase_N_sf"/>
</dbReference>
<dbReference type="PRINTS" id="PR00147">
    <property type="entry name" value="DNAPHOTLYASE"/>
</dbReference>
<reference evidence="9 10" key="1">
    <citation type="submission" date="2014-09" db="EMBL/GenBank/DDBJ databases">
        <authorList>
            <person name="Magalhaes I.L.F."/>
            <person name="Oliveira U."/>
            <person name="Santos F.R."/>
            <person name="Vidigal T.H.D.A."/>
            <person name="Brescovit A.D."/>
            <person name="Santos A.J."/>
        </authorList>
    </citation>
    <scope>NUCLEOTIDE SEQUENCE [LARGE SCALE GENOMIC DNA]</scope>
</reference>
<evidence type="ECO:0000259" key="8">
    <source>
        <dbReference type="PROSITE" id="PS51645"/>
    </source>
</evidence>
<feature type="region of interest" description="Disordered" evidence="7">
    <location>
        <begin position="257"/>
        <end position="285"/>
    </location>
</feature>
<feature type="binding site" evidence="5">
    <location>
        <begin position="320"/>
        <end position="324"/>
    </location>
    <ligand>
        <name>FAD</name>
        <dbReference type="ChEBI" id="CHEBI:57692"/>
    </ligand>
</feature>
<feature type="region of interest" description="Disordered" evidence="7">
    <location>
        <begin position="531"/>
        <end position="596"/>
    </location>
</feature>
<dbReference type="GO" id="GO:0000719">
    <property type="term" value="P:photoreactive repair"/>
    <property type="evidence" value="ECO:0007669"/>
    <property type="project" value="TreeGrafter"/>
</dbReference>
<evidence type="ECO:0000256" key="3">
    <source>
        <dbReference type="ARBA" id="ARBA00022827"/>
    </source>
</evidence>
<dbReference type="GO" id="GO:0003904">
    <property type="term" value="F:deoxyribodipyrimidine photo-lyase activity"/>
    <property type="evidence" value="ECO:0007669"/>
    <property type="project" value="TreeGrafter"/>
</dbReference>
<dbReference type="InterPro" id="IPR036134">
    <property type="entry name" value="Crypto/Photolyase_FAD-like_sf"/>
</dbReference>
<comment type="cofactor">
    <cofactor evidence="6">
        <name>(6R)-5,10-methylene-5,6,7,8-tetrahydrofolate</name>
        <dbReference type="ChEBI" id="CHEBI:15636"/>
    </cofactor>
    <text evidence="6">Binds 1 5,10-methenyltetrahydrofolate (MTHF) per subunit.</text>
</comment>
<dbReference type="InterPro" id="IPR006050">
    <property type="entry name" value="DNA_photolyase_N"/>
</dbReference>
<evidence type="ECO:0000256" key="5">
    <source>
        <dbReference type="PIRSR" id="PIRSR602081-1"/>
    </source>
</evidence>
<dbReference type="SUPFAM" id="SSF48173">
    <property type="entry name" value="Cryptochrome/photolyase FAD-binding domain"/>
    <property type="match status" value="1"/>
</dbReference>
<comment type="cofactor">
    <cofactor evidence="5 6">
        <name>FAD</name>
        <dbReference type="ChEBI" id="CHEBI:57692"/>
    </cofactor>
    <text evidence="5 6">Binds 1 FAD per subunit.</text>
</comment>
<protein>
    <recommendedName>
        <fullName evidence="6">Cryptochrome DASH</fullName>
    </recommendedName>
</protein>
<feature type="binding site" evidence="5">
    <location>
        <begin position="474"/>
        <end position="476"/>
    </location>
    <ligand>
        <name>FAD</name>
        <dbReference type="ChEBI" id="CHEBI:57692"/>
    </ligand>
</feature>
<dbReference type="EMBL" id="CCYA01000278">
    <property type="protein sequence ID" value="CEH16283.1"/>
    <property type="molecule type" value="Genomic_DNA"/>
</dbReference>
<dbReference type="STRING" id="401625.A0A0P1BKG7"/>
<dbReference type="AlphaFoldDB" id="A0A0P1BKG7"/>
<feature type="compositionally biased region" description="Gly residues" evidence="7">
    <location>
        <begin position="582"/>
        <end position="596"/>
    </location>
</feature>
<dbReference type="Gene3D" id="1.25.40.80">
    <property type="match status" value="1"/>
</dbReference>
<feature type="binding site" evidence="5">
    <location>
        <position position="307"/>
    </location>
    <ligand>
        <name>FAD</name>
        <dbReference type="ChEBI" id="CHEBI:57692"/>
    </ligand>
</feature>
<organism evidence="9 10">
    <name type="scientific">Ceraceosorus bombacis</name>
    <dbReference type="NCBI Taxonomy" id="401625"/>
    <lineage>
        <taxon>Eukaryota</taxon>
        <taxon>Fungi</taxon>
        <taxon>Dikarya</taxon>
        <taxon>Basidiomycota</taxon>
        <taxon>Ustilaginomycotina</taxon>
        <taxon>Exobasidiomycetes</taxon>
        <taxon>Ceraceosorales</taxon>
        <taxon>Ceraceosoraceae</taxon>
        <taxon>Ceraceosorus</taxon>
    </lineage>
</organism>
<evidence type="ECO:0000256" key="4">
    <source>
        <dbReference type="ARBA" id="ARBA00022991"/>
    </source>
</evidence>
<accession>A0A0P1BKG7</accession>
<evidence type="ECO:0000256" key="1">
    <source>
        <dbReference type="ARBA" id="ARBA00005862"/>
    </source>
</evidence>
<name>A0A0P1BKG7_9BASI</name>
<dbReference type="Pfam" id="PF00875">
    <property type="entry name" value="DNA_photolyase"/>
    <property type="match status" value="1"/>
</dbReference>
<feature type="binding site" evidence="5">
    <location>
        <begin position="362"/>
        <end position="369"/>
    </location>
    <ligand>
        <name>FAD</name>
        <dbReference type="ChEBI" id="CHEBI:57692"/>
    </ligand>
</feature>
<dbReference type="PANTHER" id="PTHR11455">
    <property type="entry name" value="CRYPTOCHROME"/>
    <property type="match status" value="1"/>
</dbReference>
<dbReference type="NCBIfam" id="TIGR02765">
    <property type="entry name" value="crypto_DASH"/>
    <property type="match status" value="1"/>
</dbReference>
<dbReference type="InterPro" id="IPR014729">
    <property type="entry name" value="Rossmann-like_a/b/a_fold"/>
</dbReference>
<dbReference type="Pfam" id="PF03441">
    <property type="entry name" value="FAD_binding_7"/>
    <property type="match status" value="1"/>
</dbReference>
<comment type="similarity">
    <text evidence="1 6">Belongs to the DNA photolyase class-1 family.</text>
</comment>
<keyword evidence="9" id="KW-0456">Lyase</keyword>
<dbReference type="Gene3D" id="1.10.579.10">
    <property type="entry name" value="DNA Cyclobutane Dipyrimidine Photolyase, subunit A, domain 3"/>
    <property type="match status" value="1"/>
</dbReference>
<dbReference type="Gene3D" id="3.40.50.620">
    <property type="entry name" value="HUPs"/>
    <property type="match status" value="1"/>
</dbReference>
<feature type="compositionally biased region" description="Basic residues" evidence="7">
    <location>
        <begin position="569"/>
        <end position="581"/>
    </location>
</feature>
<dbReference type="Proteomes" id="UP000054845">
    <property type="component" value="Unassembled WGS sequence"/>
</dbReference>
<evidence type="ECO:0000256" key="6">
    <source>
        <dbReference type="RuleBase" id="RU367151"/>
    </source>
</evidence>
<dbReference type="GO" id="GO:0003684">
    <property type="term" value="F:damaged DNA binding"/>
    <property type="evidence" value="ECO:0007669"/>
    <property type="project" value="TreeGrafter"/>
</dbReference>
<dbReference type="InterPro" id="IPR005101">
    <property type="entry name" value="Cryptochr/Photolyase_FAD-bd"/>
</dbReference>
<proteinExistence type="inferred from homology"/>
<comment type="function">
    <text evidence="6">May have a photoreceptor function.</text>
</comment>
<feature type="domain" description="Photolyase/cryptochrome alpha/beta" evidence="8">
    <location>
        <begin position="17"/>
        <end position="183"/>
    </location>
</feature>
<dbReference type="InterPro" id="IPR014133">
    <property type="entry name" value="Cry_DASH"/>
</dbReference>
<evidence type="ECO:0000256" key="2">
    <source>
        <dbReference type="ARBA" id="ARBA00022630"/>
    </source>
</evidence>
<keyword evidence="2 5" id="KW-0285">Flavoprotein</keyword>
<dbReference type="SUPFAM" id="SSF52425">
    <property type="entry name" value="Cryptochrome/photolyase, N-terminal domain"/>
    <property type="match status" value="1"/>
</dbReference>
<dbReference type="PANTHER" id="PTHR11455:SF22">
    <property type="entry name" value="CRYPTOCHROME DASH"/>
    <property type="match status" value="1"/>
</dbReference>
<dbReference type="InterPro" id="IPR002081">
    <property type="entry name" value="Cryptochrome/DNA_photolyase_1"/>
</dbReference>
<evidence type="ECO:0000313" key="10">
    <source>
        <dbReference type="Proteomes" id="UP000054845"/>
    </source>
</evidence>